<dbReference type="PANTHER" id="PTHR34989:SF1">
    <property type="entry name" value="PROTEIN HDED"/>
    <property type="match status" value="1"/>
</dbReference>
<evidence type="ECO:0000313" key="3">
    <source>
        <dbReference type="Proteomes" id="UP000324209"/>
    </source>
</evidence>
<accession>A0A5C1QJF2</accession>
<keyword evidence="1" id="KW-0472">Membrane</keyword>
<dbReference type="GO" id="GO:0005886">
    <property type="term" value="C:plasma membrane"/>
    <property type="evidence" value="ECO:0007669"/>
    <property type="project" value="TreeGrafter"/>
</dbReference>
<feature type="transmembrane region" description="Helical" evidence="1">
    <location>
        <begin position="160"/>
        <end position="181"/>
    </location>
</feature>
<keyword evidence="1" id="KW-0812">Transmembrane</keyword>
<feature type="transmembrane region" description="Helical" evidence="1">
    <location>
        <begin position="136"/>
        <end position="154"/>
    </location>
</feature>
<keyword evidence="3" id="KW-1185">Reference proteome</keyword>
<name>A0A5C1QJF2_9SPIO</name>
<dbReference type="OrthoDB" id="9881423at2"/>
<gene>
    <name evidence="2" type="ORF">EXM22_05330</name>
</gene>
<dbReference type="KEGG" id="ock:EXM22_05330"/>
<dbReference type="EMBL" id="CP036150">
    <property type="protein sequence ID" value="QEN07438.1"/>
    <property type="molecule type" value="Genomic_DNA"/>
</dbReference>
<evidence type="ECO:0000256" key="1">
    <source>
        <dbReference type="SAM" id="Phobius"/>
    </source>
</evidence>
<evidence type="ECO:0000313" key="2">
    <source>
        <dbReference type="EMBL" id="QEN07438.1"/>
    </source>
</evidence>
<dbReference type="RefSeq" id="WP_149485518.1">
    <property type="nucleotide sequence ID" value="NZ_CP036150.1"/>
</dbReference>
<dbReference type="Proteomes" id="UP000324209">
    <property type="component" value="Chromosome"/>
</dbReference>
<feature type="transmembrane region" description="Helical" evidence="1">
    <location>
        <begin position="78"/>
        <end position="99"/>
    </location>
</feature>
<organism evidence="2 3">
    <name type="scientific">Oceanispirochaeta crateris</name>
    <dbReference type="NCBI Taxonomy" id="2518645"/>
    <lineage>
        <taxon>Bacteria</taxon>
        <taxon>Pseudomonadati</taxon>
        <taxon>Spirochaetota</taxon>
        <taxon>Spirochaetia</taxon>
        <taxon>Spirochaetales</taxon>
        <taxon>Spirochaetaceae</taxon>
        <taxon>Oceanispirochaeta</taxon>
    </lineage>
</organism>
<sequence length="193" mass="21348">MEGKIENADQDETYRNAWFYTLVLGLISTVTGLILFIFPTIGMVFISLIFSFYLIWLGISQIVIGYKLSSIQKNWWILLLRGIIMLILGFVVISFPISFAKVGAGVPLVLTGLFLIFYGVQDLISKHFPGSGINHTLSSIMIILTGALLCFAPVSSALIIFRLLGLTTFTGGILHVIRALYNRNKINAGKTEI</sequence>
<dbReference type="InterPro" id="IPR052712">
    <property type="entry name" value="Acid_resist_chaperone_HdeD"/>
</dbReference>
<dbReference type="InterPro" id="IPR005325">
    <property type="entry name" value="DUF308_memb"/>
</dbReference>
<evidence type="ECO:0008006" key="4">
    <source>
        <dbReference type="Google" id="ProtNLM"/>
    </source>
</evidence>
<reference evidence="2 3" key="1">
    <citation type="submission" date="2019-02" db="EMBL/GenBank/DDBJ databases">
        <title>Complete Genome Sequence and Methylome Analysis of free living Spirochaetas.</title>
        <authorList>
            <person name="Fomenkov A."/>
            <person name="Dubinina G."/>
            <person name="Leshcheva N."/>
            <person name="Mikheeva N."/>
            <person name="Grabovich M."/>
            <person name="Vincze T."/>
            <person name="Roberts R.J."/>
        </authorList>
    </citation>
    <scope>NUCLEOTIDE SEQUENCE [LARGE SCALE GENOMIC DNA]</scope>
    <source>
        <strain evidence="2 3">K2</strain>
    </source>
</reference>
<dbReference type="Pfam" id="PF03729">
    <property type="entry name" value="DUF308"/>
    <property type="match status" value="2"/>
</dbReference>
<dbReference type="AlphaFoldDB" id="A0A5C1QJF2"/>
<feature type="transmembrane region" description="Helical" evidence="1">
    <location>
        <begin position="105"/>
        <end position="124"/>
    </location>
</feature>
<proteinExistence type="predicted"/>
<dbReference type="PANTHER" id="PTHR34989">
    <property type="entry name" value="PROTEIN HDED"/>
    <property type="match status" value="1"/>
</dbReference>
<protein>
    <recommendedName>
        <fullName evidence="4">HdeD family acid-resistance protein</fullName>
    </recommendedName>
</protein>
<feature type="transmembrane region" description="Helical" evidence="1">
    <location>
        <begin position="44"/>
        <end position="66"/>
    </location>
</feature>
<feature type="transmembrane region" description="Helical" evidence="1">
    <location>
        <begin position="17"/>
        <end position="38"/>
    </location>
</feature>
<keyword evidence="1" id="KW-1133">Transmembrane helix</keyword>